<dbReference type="UniPathway" id="UPA00075">
    <property type="reaction ID" value="UER00335"/>
</dbReference>
<comment type="cofactor">
    <cofactor evidence="8">
        <name>Mg(2+)</name>
        <dbReference type="ChEBI" id="CHEBI:18420"/>
    </cofactor>
    <text evidence="8">Binds 1 Mg(2+) ion per subunit.</text>
</comment>
<feature type="active site" description="Proton acceptor" evidence="8">
    <location>
        <position position="12"/>
    </location>
</feature>
<feature type="binding site" evidence="8">
    <location>
        <position position="12"/>
    </location>
    <ligand>
        <name>Mg(2+)</name>
        <dbReference type="ChEBI" id="CHEBI:18420"/>
    </ligand>
</feature>
<dbReference type="InterPro" id="IPR027417">
    <property type="entry name" value="P-loop_NTPase"/>
</dbReference>
<dbReference type="AlphaFoldDB" id="A0A291TBB3"/>
<dbReference type="GO" id="GO:0000287">
    <property type="term" value="F:magnesium ion binding"/>
    <property type="evidence" value="ECO:0007669"/>
    <property type="project" value="UniProtKB-UniRule"/>
</dbReference>
<dbReference type="Gene3D" id="3.40.440.10">
    <property type="entry name" value="Adenylosuccinate Synthetase, subunit A, domain 1"/>
    <property type="match status" value="1"/>
</dbReference>
<dbReference type="SUPFAM" id="SSF52540">
    <property type="entry name" value="P-loop containing nucleoside triphosphate hydrolases"/>
    <property type="match status" value="1"/>
</dbReference>
<keyword evidence="4 8" id="KW-0547">Nucleotide-binding</keyword>
<evidence type="ECO:0000313" key="9">
    <source>
        <dbReference type="EMBL" id="ATL90281.1"/>
    </source>
</evidence>
<dbReference type="Proteomes" id="UP000223709">
    <property type="component" value="Chromosome"/>
</dbReference>
<keyword evidence="8" id="KW-0963">Cytoplasm</keyword>
<accession>A0A291TBB3</accession>
<gene>
    <name evidence="8" type="primary">purA</name>
    <name evidence="9" type="ORF">CRH10_08235</name>
</gene>
<proteinExistence type="inferred from homology"/>
<feature type="binding site" evidence="8">
    <location>
        <begin position="337"/>
        <end position="339"/>
    </location>
    <ligand>
        <name>GTP</name>
        <dbReference type="ChEBI" id="CHEBI:37565"/>
    </ligand>
</feature>
<dbReference type="EMBL" id="CP023819">
    <property type="protein sequence ID" value="ATL90281.1"/>
    <property type="molecule type" value="Genomic_DNA"/>
</dbReference>
<evidence type="ECO:0000256" key="3">
    <source>
        <dbReference type="ARBA" id="ARBA00022723"/>
    </source>
</evidence>
<feature type="binding site" description="in other chain" evidence="8">
    <location>
        <position position="131"/>
    </location>
    <ligand>
        <name>IMP</name>
        <dbReference type="ChEBI" id="CHEBI:58053"/>
        <note>ligand shared between dimeric partners</note>
    </ligand>
</feature>
<dbReference type="GO" id="GO:0004019">
    <property type="term" value="F:adenylosuccinate synthase activity"/>
    <property type="evidence" value="ECO:0007669"/>
    <property type="project" value="UniProtKB-UniRule"/>
</dbReference>
<dbReference type="Pfam" id="PF00709">
    <property type="entry name" value="Adenylsucc_synt"/>
    <property type="match status" value="1"/>
</dbReference>
<dbReference type="GO" id="GO:0044208">
    <property type="term" value="P:'de novo' AMP biosynthetic process"/>
    <property type="evidence" value="ECO:0007669"/>
    <property type="project" value="UniProtKB-UniRule"/>
</dbReference>
<dbReference type="InterPro" id="IPR001114">
    <property type="entry name" value="Adenylosuccinate_synthetase"/>
</dbReference>
<protein>
    <recommendedName>
        <fullName evidence="8">Adenylosuccinate synthetase</fullName>
        <shortName evidence="8">AMPSase</shortName>
        <shortName evidence="8">AdSS</shortName>
        <ecNumber evidence="8">6.3.4.4</ecNumber>
    </recommendedName>
    <alternativeName>
        <fullName evidence="8">IMP--aspartate ligase</fullName>
    </alternativeName>
</protein>
<keyword evidence="3 8" id="KW-0479">Metal-binding</keyword>
<dbReference type="GO" id="GO:0046040">
    <property type="term" value="P:IMP metabolic process"/>
    <property type="evidence" value="ECO:0007669"/>
    <property type="project" value="TreeGrafter"/>
</dbReference>
<dbReference type="Gene3D" id="1.10.300.10">
    <property type="entry name" value="Adenylosuccinate Synthetase, subunit A, domain 2"/>
    <property type="match status" value="1"/>
</dbReference>
<sequence>MLTAVTGINWGDEGKGRVIDLLAEHADIVARYQGGNNAGHTVVTEKGKFILNLLPSGILHPDVTCVLGTGMVIDLDHLANEMQAIEARGVEVSPKNLKLSDKATISMPWHKVQDGLEEDRLAQKGSAFGSTRRGIAYAYSDKYRKKTLRLGDLLHLDEKRTQNRLRVILDSKNMELAGCYHQEKMSYDALLNWCKLQAEHFTPYICDVGTFLQQAHDSGKRIVLEAQLGAMRDIDYGIFPFTSSSNTLAAYAPLGAGIPNCKLDHVVGVLKSYSTCVGAGPFAAENAMGEEWNEKLRKAGGEYGAATGRPRRVGPFDCVASRYGLACQGADKIALTKLDVLSSMKEIPVITGYKLDGVKVPRFDTLSDLDRMEPVVTMLPGWNTDISGCKSWDDLPKEAKAYVEFLEKELNHEIQFVSTGAEREKFVLKGEWL</sequence>
<evidence type="ECO:0000256" key="8">
    <source>
        <dbReference type="HAMAP-Rule" id="MF_00011"/>
    </source>
</evidence>
<evidence type="ECO:0000256" key="4">
    <source>
        <dbReference type="ARBA" id="ARBA00022741"/>
    </source>
</evidence>
<dbReference type="InterPro" id="IPR042110">
    <property type="entry name" value="Adenylosuccinate_synth_dom2"/>
</dbReference>
<dbReference type="SMART" id="SM00788">
    <property type="entry name" value="Adenylsucc_synt"/>
    <property type="match status" value="1"/>
</dbReference>
<feature type="binding site" evidence="8">
    <location>
        <begin position="11"/>
        <end position="17"/>
    </location>
    <ligand>
        <name>GTP</name>
        <dbReference type="ChEBI" id="CHEBI:37565"/>
    </ligand>
</feature>
<keyword evidence="5 8" id="KW-0658">Purine biosynthesis</keyword>
<dbReference type="RefSeq" id="WP_098924073.1">
    <property type="nucleotide sequence ID" value="NZ_CP023819.1"/>
</dbReference>
<dbReference type="HAMAP" id="MF_00011">
    <property type="entry name" value="Adenylosucc_synth"/>
    <property type="match status" value="1"/>
</dbReference>
<feature type="binding site" evidence="8">
    <location>
        <begin position="305"/>
        <end position="311"/>
    </location>
    <ligand>
        <name>substrate</name>
    </ligand>
</feature>
<dbReference type="NCBIfam" id="NF002223">
    <property type="entry name" value="PRK01117.1"/>
    <property type="match status" value="1"/>
</dbReference>
<comment type="catalytic activity">
    <reaction evidence="8">
        <text>IMP + L-aspartate + GTP = N(6)-(1,2-dicarboxyethyl)-AMP + GDP + phosphate + 2 H(+)</text>
        <dbReference type="Rhea" id="RHEA:15753"/>
        <dbReference type="ChEBI" id="CHEBI:15378"/>
        <dbReference type="ChEBI" id="CHEBI:29991"/>
        <dbReference type="ChEBI" id="CHEBI:37565"/>
        <dbReference type="ChEBI" id="CHEBI:43474"/>
        <dbReference type="ChEBI" id="CHEBI:57567"/>
        <dbReference type="ChEBI" id="CHEBI:58053"/>
        <dbReference type="ChEBI" id="CHEBI:58189"/>
        <dbReference type="EC" id="6.3.4.4"/>
    </reaction>
</comment>
<feature type="binding site" evidence="8">
    <location>
        <begin position="418"/>
        <end position="420"/>
    </location>
    <ligand>
        <name>GTP</name>
        <dbReference type="ChEBI" id="CHEBI:37565"/>
    </ligand>
</feature>
<comment type="function">
    <text evidence="8">Plays an important role in the de novo pathway of purine nucleotide biosynthesis. Catalyzes the first committed step in the biosynthesis of AMP from IMP.</text>
</comment>
<comment type="pathway">
    <text evidence="8">Purine metabolism; AMP biosynthesis via de novo pathway; AMP from IMP: step 1/2.</text>
</comment>
<keyword evidence="6 8" id="KW-0460">Magnesium</keyword>
<feature type="binding site" evidence="8">
    <location>
        <position position="311"/>
    </location>
    <ligand>
        <name>GTP</name>
        <dbReference type="ChEBI" id="CHEBI:37565"/>
    </ligand>
</feature>
<dbReference type="InterPro" id="IPR042109">
    <property type="entry name" value="Adenylosuccinate_synth_dom1"/>
</dbReference>
<feature type="binding site" evidence="8">
    <location>
        <position position="145"/>
    </location>
    <ligand>
        <name>IMP</name>
        <dbReference type="ChEBI" id="CHEBI:58053"/>
        <note>ligand shared between dimeric partners</note>
    </ligand>
</feature>
<comment type="similarity">
    <text evidence="8">Belongs to the adenylosuccinate synthetase family.</text>
</comment>
<dbReference type="GO" id="GO:0005737">
    <property type="term" value="C:cytoplasm"/>
    <property type="evidence" value="ECO:0007669"/>
    <property type="project" value="UniProtKB-SubCell"/>
</dbReference>
<name>A0A291TBB3_9FIRM</name>
<evidence type="ECO:0000256" key="6">
    <source>
        <dbReference type="ARBA" id="ARBA00022842"/>
    </source>
</evidence>
<evidence type="ECO:0000256" key="7">
    <source>
        <dbReference type="ARBA" id="ARBA00023134"/>
    </source>
</evidence>
<dbReference type="FunFam" id="3.90.170.10:FF:000001">
    <property type="entry name" value="Adenylosuccinate synthetase"/>
    <property type="match status" value="1"/>
</dbReference>
<dbReference type="Gene3D" id="3.90.170.10">
    <property type="entry name" value="Adenylosuccinate Synthetase, subunit A, domain 3"/>
    <property type="match status" value="1"/>
</dbReference>
<evidence type="ECO:0000313" key="10">
    <source>
        <dbReference type="Proteomes" id="UP000223709"/>
    </source>
</evidence>
<dbReference type="PANTHER" id="PTHR11846:SF0">
    <property type="entry name" value="ADENYLOSUCCINATE SYNTHETASE"/>
    <property type="match status" value="1"/>
</dbReference>
<comment type="subunit">
    <text evidence="1 8">Homodimer.</text>
</comment>
<feature type="binding site" description="in other chain" evidence="8">
    <location>
        <begin position="37"/>
        <end position="40"/>
    </location>
    <ligand>
        <name>IMP</name>
        <dbReference type="ChEBI" id="CHEBI:58053"/>
        <note>ligand shared between dimeric partners</note>
    </ligand>
</feature>
<keyword evidence="7 8" id="KW-0342">GTP-binding</keyword>
<dbReference type="PANTHER" id="PTHR11846">
    <property type="entry name" value="ADENYLOSUCCINATE SYNTHETASE"/>
    <property type="match status" value="1"/>
</dbReference>
<feature type="active site" description="Proton donor" evidence="8">
    <location>
        <position position="40"/>
    </location>
</feature>
<keyword evidence="2 8" id="KW-0436">Ligase</keyword>
<reference evidence="9 10" key="1">
    <citation type="submission" date="2017-10" db="EMBL/GenBank/DDBJ databases">
        <title>Complete Genome Sequence of Faecalibacterium prausnitzii isolated from the gut of healthy adult Indian.</title>
        <authorList>
            <person name="Bag S."/>
            <person name="Ghosh T.S."/>
            <person name="Das B."/>
        </authorList>
    </citation>
    <scope>NUCLEOTIDE SEQUENCE [LARGE SCALE GENOMIC DNA]</scope>
    <source>
        <strain evidence="9 10">Indica</strain>
    </source>
</reference>
<feature type="binding site" evidence="8">
    <location>
        <position position="39"/>
    </location>
    <ligand>
        <name>Mg(2+)</name>
        <dbReference type="ChEBI" id="CHEBI:18420"/>
    </ligand>
</feature>
<dbReference type="CDD" id="cd03108">
    <property type="entry name" value="AdSS"/>
    <property type="match status" value="1"/>
</dbReference>
<feature type="binding site" evidence="8">
    <location>
        <begin position="39"/>
        <end position="41"/>
    </location>
    <ligand>
        <name>GTP</name>
        <dbReference type="ChEBI" id="CHEBI:37565"/>
    </ligand>
</feature>
<feature type="binding site" description="in other chain" evidence="8">
    <location>
        <position position="309"/>
    </location>
    <ligand>
        <name>IMP</name>
        <dbReference type="ChEBI" id="CHEBI:58053"/>
        <note>ligand shared between dimeric partners</note>
    </ligand>
</feature>
<comment type="subcellular location">
    <subcellularLocation>
        <location evidence="8">Cytoplasm</location>
    </subcellularLocation>
</comment>
<dbReference type="InterPro" id="IPR042111">
    <property type="entry name" value="Adenylosuccinate_synth_dom3"/>
</dbReference>
<dbReference type="EC" id="6.3.4.4" evidence="8"/>
<evidence type="ECO:0000256" key="2">
    <source>
        <dbReference type="ARBA" id="ARBA00022598"/>
    </source>
</evidence>
<feature type="binding site" description="in other chain" evidence="8">
    <location>
        <begin position="12"/>
        <end position="15"/>
    </location>
    <ligand>
        <name>IMP</name>
        <dbReference type="ChEBI" id="CHEBI:58053"/>
        <note>ligand shared between dimeric partners</note>
    </ligand>
</feature>
<evidence type="ECO:0000256" key="5">
    <source>
        <dbReference type="ARBA" id="ARBA00022755"/>
    </source>
</evidence>
<dbReference type="GO" id="GO:0005525">
    <property type="term" value="F:GTP binding"/>
    <property type="evidence" value="ECO:0007669"/>
    <property type="project" value="UniProtKB-UniRule"/>
</dbReference>
<comment type="caution">
    <text evidence="8">Lacks conserved residue(s) required for the propagation of feature annotation.</text>
</comment>
<organism evidence="9 10">
    <name type="scientific">Faecalibacterium prausnitzii</name>
    <dbReference type="NCBI Taxonomy" id="853"/>
    <lineage>
        <taxon>Bacteria</taxon>
        <taxon>Bacillati</taxon>
        <taxon>Bacillota</taxon>
        <taxon>Clostridia</taxon>
        <taxon>Eubacteriales</taxon>
        <taxon>Oscillospiraceae</taxon>
        <taxon>Faecalibacterium</taxon>
    </lineage>
</organism>
<evidence type="ECO:0000256" key="1">
    <source>
        <dbReference type="ARBA" id="ARBA00011738"/>
    </source>
</evidence>